<keyword evidence="1" id="KW-0472">Membrane</keyword>
<keyword evidence="1" id="KW-1133">Transmembrane helix</keyword>
<feature type="transmembrane region" description="Helical" evidence="1">
    <location>
        <begin position="186"/>
        <end position="205"/>
    </location>
</feature>
<evidence type="ECO:0000313" key="3">
    <source>
        <dbReference type="Proteomes" id="UP000076584"/>
    </source>
</evidence>
<keyword evidence="3" id="KW-1185">Reference proteome</keyword>
<proteinExistence type="predicted"/>
<evidence type="ECO:0000256" key="1">
    <source>
        <dbReference type="SAM" id="Phobius"/>
    </source>
</evidence>
<protein>
    <submittedName>
        <fullName evidence="2">Uncharacterized protein</fullName>
    </submittedName>
</protein>
<evidence type="ECO:0000313" key="2">
    <source>
        <dbReference type="EMBL" id="KZL86109.1"/>
    </source>
</evidence>
<name>A0A162NMK8_COLIC</name>
<keyword evidence="1" id="KW-0812">Transmembrane</keyword>
<gene>
    <name evidence="2" type="ORF">CI238_07149</name>
</gene>
<dbReference type="Proteomes" id="UP000076584">
    <property type="component" value="Unassembled WGS sequence"/>
</dbReference>
<sequence>MLAQPVPVPIVSQPNLLLPRPRLLACGTVDIVPSAWPDPFRTPVLHDPDLDSVHVRQRREFQLPAPLRRVADFLRVCLQVLLEERRKVVRVARHPIRRCPPHDLVRLHVGRSVGGQRDALLRELVCHRGEETVTVGRNLLLGKGVRLELLEHVRLLGAAVVRHVPRLFLGLDGSGLELRRSPRHPLLLSVALLALPLALCLRLVIGRRCGRRGLRDGNLLEPVGDLGGIVPYRGVLLLDICIDDRATTGQSSELLFVLLLEPPLHLSALLVDALARLLGRVLLFASDTSDEVALLLAVSRLHLVECFALHRGCCRPKLIGDSAFD</sequence>
<accession>A0A162NMK8</accession>
<reference evidence="2 3" key="1">
    <citation type="submission" date="2015-06" db="EMBL/GenBank/DDBJ databases">
        <title>Survival trade-offs in plant roots during colonization by closely related pathogenic and mutualistic fungi.</title>
        <authorList>
            <person name="Hacquard S."/>
            <person name="Kracher B."/>
            <person name="Hiruma K."/>
            <person name="Weinman A."/>
            <person name="Muench P."/>
            <person name="Garrido Oter R."/>
            <person name="Ver Loren van Themaat E."/>
            <person name="Dallerey J.-F."/>
            <person name="Damm U."/>
            <person name="Henrissat B."/>
            <person name="Lespinet O."/>
            <person name="Thon M."/>
            <person name="Kemen E."/>
            <person name="McHardy A.C."/>
            <person name="Schulze-Lefert P."/>
            <person name="O'Connell R.J."/>
        </authorList>
    </citation>
    <scope>NUCLEOTIDE SEQUENCE [LARGE SCALE GENOMIC DNA]</scope>
    <source>
        <strain evidence="2 3">MAFF 238704</strain>
    </source>
</reference>
<dbReference type="AlphaFoldDB" id="A0A162NMK8"/>
<dbReference type="EMBL" id="LFIW01000521">
    <property type="protein sequence ID" value="KZL86109.1"/>
    <property type="molecule type" value="Genomic_DNA"/>
</dbReference>
<comment type="caution">
    <text evidence="2">The sequence shown here is derived from an EMBL/GenBank/DDBJ whole genome shotgun (WGS) entry which is preliminary data.</text>
</comment>
<organism evidence="2 3">
    <name type="scientific">Colletotrichum incanum</name>
    <name type="common">Soybean anthracnose fungus</name>
    <dbReference type="NCBI Taxonomy" id="1573173"/>
    <lineage>
        <taxon>Eukaryota</taxon>
        <taxon>Fungi</taxon>
        <taxon>Dikarya</taxon>
        <taxon>Ascomycota</taxon>
        <taxon>Pezizomycotina</taxon>
        <taxon>Sordariomycetes</taxon>
        <taxon>Hypocreomycetidae</taxon>
        <taxon>Glomerellales</taxon>
        <taxon>Glomerellaceae</taxon>
        <taxon>Colletotrichum</taxon>
        <taxon>Colletotrichum spaethianum species complex</taxon>
    </lineage>
</organism>